<evidence type="ECO:0000256" key="12">
    <source>
        <dbReference type="ARBA" id="ARBA00023239"/>
    </source>
</evidence>
<sequence>MKVVNANEMREIDKRAIEKYKIPGIILMENAAYALLEEIERLNGKRITIVCGTGNNGGDGFALARLLLIRGYDVEVFCFSDPEKVKGDARINLDILLNMGIKVYNDLNKLENSIRYSDVVVDALLGTGLSGEVKEELKNVIDAINKGRLKLSVDIPSGINSDTGSIMGTCVFADITVTFECLKLGHILSEGKEASGKVIVKKIGIPVSCIEEQSVKIFTSDKEYPISLIKKRRLDTNKGDYGKVAIIGGNYKMSGAIILALKSALRSGAGLVCGVFPKTILDRVGALVPEAVYFPCEEKHEHIFLDDYCLNILFQKSNAIAFGVGIGNFDELLHPLQYILEHYEGPLVIDADGLNVLSRNKTILKSAKSKVILTPHPGEMSRLTGYDIDYINKNRINVAKSFAKEYNSIVLLKGSSTVVTDGEFIYINRTGNPGMATAGSGDVLTGVLVSLLGQGYSPFEAAILGSFIHGISGDRAYQKHGYGLTAMDLVDNLGFLFKKDIGSIKLE</sequence>
<evidence type="ECO:0000313" key="23">
    <source>
        <dbReference type="Proteomes" id="UP000007652"/>
    </source>
</evidence>
<dbReference type="Gene3D" id="3.40.50.10260">
    <property type="entry name" value="YjeF N-terminal domain"/>
    <property type="match status" value="1"/>
</dbReference>
<dbReference type="GO" id="GO:0052856">
    <property type="term" value="F:NAD(P)HX epimerase activity"/>
    <property type="evidence" value="ECO:0007669"/>
    <property type="project" value="UniProtKB-UniRule"/>
</dbReference>
<dbReference type="EMBL" id="CAKP01000097">
    <property type="protein sequence ID" value="CCJ33973.1"/>
    <property type="molecule type" value="Genomic_DNA"/>
</dbReference>
<dbReference type="EC" id="4.2.1.136" evidence="19"/>
<accession>I7LJV4</accession>
<comment type="similarity">
    <text evidence="4 19">In the C-terminal section; belongs to the NnrD/CARKD family.</text>
</comment>
<dbReference type="NCBIfam" id="TIGR00196">
    <property type="entry name" value="yjeF_cterm"/>
    <property type="match status" value="1"/>
</dbReference>
<comment type="catalytic activity">
    <reaction evidence="15 17 19">
        <text>(6S)-NADHX + ADP = AMP + phosphate + NADH + H(+)</text>
        <dbReference type="Rhea" id="RHEA:32223"/>
        <dbReference type="ChEBI" id="CHEBI:15378"/>
        <dbReference type="ChEBI" id="CHEBI:43474"/>
        <dbReference type="ChEBI" id="CHEBI:57945"/>
        <dbReference type="ChEBI" id="CHEBI:64074"/>
        <dbReference type="ChEBI" id="CHEBI:456215"/>
        <dbReference type="ChEBI" id="CHEBI:456216"/>
        <dbReference type="EC" id="4.2.1.136"/>
    </reaction>
</comment>
<keyword evidence="13" id="KW-0511">Multifunctional enzyme</keyword>
<dbReference type="HAMAP" id="MF_01965">
    <property type="entry name" value="NADHX_dehydratase"/>
    <property type="match status" value="1"/>
</dbReference>
<dbReference type="CDD" id="cd01171">
    <property type="entry name" value="YXKO-related"/>
    <property type="match status" value="1"/>
</dbReference>
<evidence type="ECO:0000256" key="10">
    <source>
        <dbReference type="ARBA" id="ARBA00023027"/>
    </source>
</evidence>
<feature type="binding site" evidence="17">
    <location>
        <position position="442"/>
    </location>
    <ligand>
        <name>(6S)-NADPHX</name>
        <dbReference type="ChEBI" id="CHEBI:64076"/>
    </ligand>
</feature>
<dbReference type="PROSITE" id="PS51385">
    <property type="entry name" value="YJEF_N"/>
    <property type="match status" value="1"/>
</dbReference>
<dbReference type="PROSITE" id="PS01050">
    <property type="entry name" value="YJEF_C_2"/>
    <property type="match status" value="1"/>
</dbReference>
<feature type="binding site" evidence="17">
    <location>
        <position position="441"/>
    </location>
    <ligand>
        <name>AMP</name>
        <dbReference type="ChEBI" id="CHEBI:456215"/>
    </ligand>
</feature>
<dbReference type="PANTHER" id="PTHR12592">
    <property type="entry name" value="ATP-DEPENDENT (S)-NAD(P)H-HYDRATE DEHYDRATASE FAMILY MEMBER"/>
    <property type="match status" value="1"/>
</dbReference>
<evidence type="ECO:0000256" key="14">
    <source>
        <dbReference type="ARBA" id="ARBA00025153"/>
    </source>
</evidence>
<keyword evidence="12 17" id="KW-0456">Lyase</keyword>
<evidence type="ECO:0000256" key="19">
    <source>
        <dbReference type="PIRNR" id="PIRNR017184"/>
    </source>
</evidence>
<dbReference type="HAMAP" id="MF_01966">
    <property type="entry name" value="NADHX_epimerase"/>
    <property type="match status" value="1"/>
</dbReference>
<feature type="binding site" evidence="18">
    <location>
        <position position="157"/>
    </location>
    <ligand>
        <name>K(+)</name>
        <dbReference type="ChEBI" id="CHEBI:29103"/>
    </ligand>
</feature>
<keyword evidence="23" id="KW-1185">Reference proteome</keyword>
<dbReference type="GO" id="GO:0005524">
    <property type="term" value="F:ATP binding"/>
    <property type="evidence" value="ECO:0007669"/>
    <property type="project" value="UniProtKB-UniRule"/>
</dbReference>
<keyword evidence="10 17" id="KW-0520">NAD</keyword>
<dbReference type="AlphaFoldDB" id="I7LJV4"/>
<name>I7LJV4_9CLOT</name>
<dbReference type="Proteomes" id="UP000007652">
    <property type="component" value="Unassembled WGS sequence"/>
</dbReference>
<comment type="function">
    <text evidence="17">Catalyzes the dehydration of the S-form of NAD(P)HX at the expense of ADP, which is converted to AMP. Together with NAD(P)HX epimerase, which catalyzes the epimerization of the S- and R-forms, the enzyme allows the repair of both epimers of NAD(P)HX, a damaged form of NAD(P)H that is a result of enzymatic or heat-dependent hydration.</text>
</comment>
<dbReference type="STRING" id="857293.CAAU_1889"/>
<feature type="domain" description="YjeF C-terminal" evidence="20">
    <location>
        <begin position="221"/>
        <end position="500"/>
    </location>
</feature>
<evidence type="ECO:0000256" key="5">
    <source>
        <dbReference type="ARBA" id="ARBA00022723"/>
    </source>
</evidence>
<evidence type="ECO:0000313" key="22">
    <source>
        <dbReference type="EMBL" id="CCJ33973.1"/>
    </source>
</evidence>
<dbReference type="PROSITE" id="PS51383">
    <property type="entry name" value="YJEF_C_3"/>
    <property type="match status" value="1"/>
</dbReference>
<comment type="catalytic activity">
    <reaction evidence="16 17 19">
        <text>(6S)-NADPHX + ADP = AMP + phosphate + NADPH + H(+)</text>
        <dbReference type="Rhea" id="RHEA:32235"/>
        <dbReference type="ChEBI" id="CHEBI:15378"/>
        <dbReference type="ChEBI" id="CHEBI:43474"/>
        <dbReference type="ChEBI" id="CHEBI:57783"/>
        <dbReference type="ChEBI" id="CHEBI:64076"/>
        <dbReference type="ChEBI" id="CHEBI:456215"/>
        <dbReference type="ChEBI" id="CHEBI:456216"/>
        <dbReference type="EC" id="4.2.1.136"/>
    </reaction>
</comment>
<dbReference type="NCBIfam" id="TIGR00197">
    <property type="entry name" value="yjeF_nterm"/>
    <property type="match status" value="1"/>
</dbReference>
<keyword evidence="9 18" id="KW-0630">Potassium</keyword>
<evidence type="ECO:0000256" key="15">
    <source>
        <dbReference type="ARBA" id="ARBA00048238"/>
    </source>
</evidence>
<evidence type="ECO:0000256" key="1">
    <source>
        <dbReference type="ARBA" id="ARBA00000013"/>
    </source>
</evidence>
<feature type="binding site" evidence="18">
    <location>
        <position position="122"/>
    </location>
    <ligand>
        <name>K(+)</name>
        <dbReference type="ChEBI" id="CHEBI:29103"/>
    </ligand>
</feature>
<dbReference type="InterPro" id="IPR036652">
    <property type="entry name" value="YjeF_N_dom_sf"/>
</dbReference>
<comment type="caution">
    <text evidence="22">The sequence shown here is derived from an EMBL/GenBank/DDBJ whole genome shotgun (WGS) entry which is preliminary data.</text>
</comment>
<dbReference type="InterPro" id="IPR017953">
    <property type="entry name" value="Carbohydrate_kinase_pred_CS"/>
</dbReference>
<evidence type="ECO:0000256" key="2">
    <source>
        <dbReference type="ARBA" id="ARBA00000909"/>
    </source>
</evidence>
<comment type="function">
    <text evidence="18">Catalyzes the epimerization of the S- and R-forms of NAD(P)HX, a damaged form of NAD(P)H that is a result of enzymatic or heat-dependent hydration. This is a prerequisite for the S-specific NAD(P)H-hydrate dehydratase to allow the repair of both epimers of NAD(P)HX.</text>
</comment>
<evidence type="ECO:0000256" key="6">
    <source>
        <dbReference type="ARBA" id="ARBA00022741"/>
    </source>
</evidence>
<dbReference type="GO" id="GO:0110051">
    <property type="term" value="P:metabolite repair"/>
    <property type="evidence" value="ECO:0007669"/>
    <property type="project" value="TreeGrafter"/>
</dbReference>
<dbReference type="InterPro" id="IPR004443">
    <property type="entry name" value="YjeF_N_dom"/>
</dbReference>
<evidence type="ECO:0000256" key="13">
    <source>
        <dbReference type="ARBA" id="ARBA00023268"/>
    </source>
</evidence>
<feature type="binding site" evidence="18">
    <location>
        <begin position="126"/>
        <end position="132"/>
    </location>
    <ligand>
        <name>(6S)-NADPHX</name>
        <dbReference type="ChEBI" id="CHEBI:64076"/>
    </ligand>
</feature>
<feature type="binding site" evidence="18">
    <location>
        <position position="56"/>
    </location>
    <ligand>
        <name>K(+)</name>
        <dbReference type="ChEBI" id="CHEBI:29103"/>
    </ligand>
</feature>
<protein>
    <recommendedName>
        <fullName evidence="19">Bifunctional NAD(P)H-hydrate repair enzyme</fullName>
    </recommendedName>
    <alternativeName>
        <fullName evidence="19">Nicotinamide nucleotide repair protein</fullName>
    </alternativeName>
    <domain>
        <recommendedName>
            <fullName evidence="19">ADP-dependent (S)-NAD(P)H-hydrate dehydratase</fullName>
            <ecNumber evidence="19">4.2.1.136</ecNumber>
        </recommendedName>
        <alternativeName>
            <fullName evidence="19">ADP-dependent NAD(P)HX dehydratase</fullName>
        </alternativeName>
    </domain>
    <domain>
        <recommendedName>
            <fullName evidence="19">NAD(P)H-hydrate epimerase</fullName>
            <ecNumber evidence="19">5.1.99.6</ecNumber>
        </recommendedName>
    </domain>
</protein>
<dbReference type="InterPro" id="IPR000631">
    <property type="entry name" value="CARKD"/>
</dbReference>
<dbReference type="eggNOG" id="COG0063">
    <property type="taxonomic scope" value="Bacteria"/>
</dbReference>
<proteinExistence type="inferred from homology"/>
<evidence type="ECO:0000256" key="4">
    <source>
        <dbReference type="ARBA" id="ARBA00009524"/>
    </source>
</evidence>
<feature type="domain" description="YjeF N-terminal" evidence="21">
    <location>
        <begin position="9"/>
        <end position="211"/>
    </location>
</feature>
<evidence type="ECO:0000259" key="20">
    <source>
        <dbReference type="PROSITE" id="PS51383"/>
    </source>
</evidence>
<dbReference type="PIRSF" id="PIRSF017184">
    <property type="entry name" value="Nnr"/>
    <property type="match status" value="1"/>
</dbReference>
<keyword evidence="8 17" id="KW-0521">NADP</keyword>
<feature type="binding site" evidence="18">
    <location>
        <begin position="55"/>
        <end position="59"/>
    </location>
    <ligand>
        <name>(6S)-NADPHX</name>
        <dbReference type="ChEBI" id="CHEBI:64076"/>
    </ligand>
</feature>
<evidence type="ECO:0000256" key="9">
    <source>
        <dbReference type="ARBA" id="ARBA00022958"/>
    </source>
</evidence>
<evidence type="ECO:0000256" key="17">
    <source>
        <dbReference type="HAMAP-Rule" id="MF_01965"/>
    </source>
</evidence>
<reference evidence="22 23" key="1">
    <citation type="journal article" date="2011" name="J. Bacteriol.">
        <title>Draft genome sequence of Caloramator australicus strain RC3T, a thermoanaerobe from the Great Artesian Basin of Australia.</title>
        <authorList>
            <person name="Ogg C.D."/>
            <person name="Patel B.K.C."/>
        </authorList>
    </citation>
    <scope>NUCLEOTIDE SEQUENCE [LARGE SCALE GENOMIC DNA]</scope>
    <source>
        <strain evidence="22 23">RC3</strain>
    </source>
</reference>
<dbReference type="SUPFAM" id="SSF64153">
    <property type="entry name" value="YjeF N-terminal domain-like"/>
    <property type="match status" value="1"/>
</dbReference>
<comment type="catalytic activity">
    <reaction evidence="1 18 19">
        <text>(6R)-NADHX = (6S)-NADHX</text>
        <dbReference type="Rhea" id="RHEA:32215"/>
        <dbReference type="ChEBI" id="CHEBI:64074"/>
        <dbReference type="ChEBI" id="CHEBI:64075"/>
        <dbReference type="EC" id="5.1.99.6"/>
    </reaction>
</comment>
<dbReference type="InterPro" id="IPR030677">
    <property type="entry name" value="Nnr"/>
</dbReference>
<dbReference type="eggNOG" id="COG0062">
    <property type="taxonomic scope" value="Bacteria"/>
</dbReference>
<dbReference type="SUPFAM" id="SSF53613">
    <property type="entry name" value="Ribokinase-like"/>
    <property type="match status" value="1"/>
</dbReference>
<feature type="binding site" evidence="17">
    <location>
        <position position="376"/>
    </location>
    <ligand>
        <name>(6S)-NADPHX</name>
        <dbReference type="ChEBI" id="CHEBI:64076"/>
    </ligand>
</feature>
<keyword evidence="11 18" id="KW-0413">Isomerase</keyword>
<feature type="binding site" evidence="18">
    <location>
        <position position="154"/>
    </location>
    <ligand>
        <name>(6S)-NADPHX</name>
        <dbReference type="ChEBI" id="CHEBI:64076"/>
    </ligand>
</feature>
<dbReference type="PANTHER" id="PTHR12592:SF0">
    <property type="entry name" value="ATP-DEPENDENT (S)-NAD(P)H-HYDRATE DEHYDRATASE"/>
    <property type="match status" value="1"/>
</dbReference>
<dbReference type="Pfam" id="PF01256">
    <property type="entry name" value="Carb_kinase"/>
    <property type="match status" value="1"/>
</dbReference>
<dbReference type="Gene3D" id="3.40.1190.20">
    <property type="match status" value="1"/>
</dbReference>
<gene>
    <name evidence="18" type="primary">nnrE</name>
    <name evidence="17" type="synonym">nnrD</name>
    <name evidence="22" type="ORF">CAAU_1889</name>
</gene>
<comment type="similarity">
    <text evidence="18">Belongs to the NnrE/AIBP family.</text>
</comment>
<dbReference type="GO" id="GO:0052855">
    <property type="term" value="F:ADP-dependent NAD(P)H-hydrate dehydratase activity"/>
    <property type="evidence" value="ECO:0007669"/>
    <property type="project" value="UniProtKB-UniRule"/>
</dbReference>
<evidence type="ECO:0000256" key="3">
    <source>
        <dbReference type="ARBA" id="ARBA00006001"/>
    </source>
</evidence>
<dbReference type="EC" id="5.1.99.6" evidence="19"/>
<dbReference type="RefSeq" id="WP_008909230.1">
    <property type="nucleotide sequence ID" value="NZ_CAKP01000097.1"/>
</dbReference>
<feature type="binding site" evidence="17">
    <location>
        <position position="256"/>
    </location>
    <ligand>
        <name>(6S)-NADPHX</name>
        <dbReference type="ChEBI" id="CHEBI:64076"/>
    </ligand>
</feature>
<evidence type="ECO:0000256" key="7">
    <source>
        <dbReference type="ARBA" id="ARBA00022840"/>
    </source>
</evidence>
<keyword evidence="6 17" id="KW-0547">Nucleotide-binding</keyword>
<comment type="subunit">
    <text evidence="17">Homotetramer.</text>
</comment>
<feature type="binding site" evidence="17">
    <location>
        <position position="325"/>
    </location>
    <ligand>
        <name>(6S)-NADPHX</name>
        <dbReference type="ChEBI" id="CHEBI:64076"/>
    </ligand>
</feature>
<evidence type="ECO:0000256" key="11">
    <source>
        <dbReference type="ARBA" id="ARBA00023235"/>
    </source>
</evidence>
<comment type="caution">
    <text evidence="18">Lacks conserved residue(s) required for the propagation of feature annotation.</text>
</comment>
<comment type="cofactor">
    <cofactor evidence="18 19">
        <name>K(+)</name>
        <dbReference type="ChEBI" id="CHEBI:29103"/>
    </cofactor>
    <text evidence="18 19">Binds 1 potassium ion per subunit.</text>
</comment>
<feature type="binding site" evidence="17">
    <location>
        <begin position="413"/>
        <end position="417"/>
    </location>
    <ligand>
        <name>AMP</name>
        <dbReference type="ChEBI" id="CHEBI:456215"/>
    </ligand>
</feature>
<evidence type="ECO:0000256" key="8">
    <source>
        <dbReference type="ARBA" id="ARBA00022857"/>
    </source>
</evidence>
<keyword evidence="5 18" id="KW-0479">Metal-binding</keyword>
<comment type="similarity">
    <text evidence="17">Belongs to the NnrD/CARKD family.</text>
</comment>
<comment type="cofactor">
    <cofactor evidence="17">
        <name>Mg(2+)</name>
        <dbReference type="ChEBI" id="CHEBI:18420"/>
    </cofactor>
</comment>
<evidence type="ECO:0000256" key="18">
    <source>
        <dbReference type="HAMAP-Rule" id="MF_01966"/>
    </source>
</evidence>
<comment type="similarity">
    <text evidence="3 19">In the N-terminal section; belongs to the NnrE/AIBP family.</text>
</comment>
<comment type="function">
    <text evidence="14 19">Bifunctional enzyme that catalyzes the epimerization of the S- and R-forms of NAD(P)HX and the dehydration of the S-form of NAD(P)HX at the expense of ADP, which is converted to AMP. This allows the repair of both epimers of NAD(P)HX, a damaged form of NAD(P)H that is a result of enzymatic or heat-dependent hydration.</text>
</comment>
<dbReference type="Pfam" id="PF03853">
    <property type="entry name" value="YjeF_N"/>
    <property type="match status" value="1"/>
</dbReference>
<dbReference type="GO" id="GO:0046496">
    <property type="term" value="P:nicotinamide nucleotide metabolic process"/>
    <property type="evidence" value="ECO:0007669"/>
    <property type="project" value="UniProtKB-UniRule"/>
</dbReference>
<evidence type="ECO:0000259" key="21">
    <source>
        <dbReference type="PROSITE" id="PS51385"/>
    </source>
</evidence>
<dbReference type="GO" id="GO:0046872">
    <property type="term" value="F:metal ion binding"/>
    <property type="evidence" value="ECO:0007669"/>
    <property type="project" value="UniProtKB-UniRule"/>
</dbReference>
<evidence type="ECO:0000256" key="16">
    <source>
        <dbReference type="ARBA" id="ARBA00049209"/>
    </source>
</evidence>
<dbReference type="InterPro" id="IPR029056">
    <property type="entry name" value="Ribokinase-like"/>
</dbReference>
<keyword evidence="7 17" id="KW-0067">ATP-binding</keyword>
<organism evidence="22 23">
    <name type="scientific">Caloramator australicus RC3</name>
    <dbReference type="NCBI Taxonomy" id="857293"/>
    <lineage>
        <taxon>Bacteria</taxon>
        <taxon>Bacillati</taxon>
        <taxon>Bacillota</taxon>
        <taxon>Clostridia</taxon>
        <taxon>Eubacteriales</taxon>
        <taxon>Clostridiaceae</taxon>
        <taxon>Caloramator</taxon>
    </lineage>
</organism>
<comment type="catalytic activity">
    <reaction evidence="2 18 19">
        <text>(6R)-NADPHX = (6S)-NADPHX</text>
        <dbReference type="Rhea" id="RHEA:32227"/>
        <dbReference type="ChEBI" id="CHEBI:64076"/>
        <dbReference type="ChEBI" id="CHEBI:64077"/>
        <dbReference type="EC" id="5.1.99.6"/>
    </reaction>
</comment>